<dbReference type="SUPFAM" id="SSF54928">
    <property type="entry name" value="RNA-binding domain, RBD"/>
    <property type="match status" value="1"/>
</dbReference>
<feature type="compositionally biased region" description="Basic and acidic residues" evidence="1">
    <location>
        <begin position="345"/>
        <end position="354"/>
    </location>
</feature>
<reference evidence="3 4" key="1">
    <citation type="submission" date="2016-02" db="EMBL/GenBank/DDBJ databases">
        <title>Complete genome sequence and transcriptome regulation of the pentose utilising yeast Sugiyamaella lignohabitans.</title>
        <authorList>
            <person name="Bellasio M."/>
            <person name="Peymann A."/>
            <person name="Valli M."/>
            <person name="Sipitzky M."/>
            <person name="Graf A."/>
            <person name="Sauer M."/>
            <person name="Marx H."/>
            <person name="Mattanovich D."/>
        </authorList>
    </citation>
    <scope>NUCLEOTIDE SEQUENCE [LARGE SCALE GENOMIC DNA]</scope>
    <source>
        <strain evidence="3 4">CBS 10342</strain>
    </source>
</reference>
<dbReference type="GeneID" id="30037355"/>
<dbReference type="InterPro" id="IPR012677">
    <property type="entry name" value="Nucleotide-bd_a/b_plait_sf"/>
</dbReference>
<dbReference type="EMBL" id="CP014502">
    <property type="protein sequence ID" value="ANB14186.1"/>
    <property type="molecule type" value="Genomic_DNA"/>
</dbReference>
<dbReference type="RefSeq" id="XP_018736663.1">
    <property type="nucleotide sequence ID" value="XM_018882269.1"/>
</dbReference>
<dbReference type="Gene3D" id="3.30.70.330">
    <property type="match status" value="1"/>
</dbReference>
<feature type="compositionally biased region" description="Low complexity" evidence="1">
    <location>
        <begin position="416"/>
        <end position="505"/>
    </location>
</feature>
<keyword evidence="4" id="KW-1185">Reference proteome</keyword>
<evidence type="ECO:0000313" key="4">
    <source>
        <dbReference type="Proteomes" id="UP000189580"/>
    </source>
</evidence>
<protein>
    <recommendedName>
        <fullName evidence="2">DUF2433 domain-containing protein</fullName>
    </recommendedName>
</protein>
<dbReference type="PANTHER" id="PTHR31987">
    <property type="entry name" value="GLUTAMINASE A-RELATED"/>
    <property type="match status" value="1"/>
</dbReference>
<dbReference type="OrthoDB" id="3918848at2759"/>
<dbReference type="Pfam" id="PF10360">
    <property type="entry name" value="DUF2433"/>
    <property type="match status" value="1"/>
</dbReference>
<sequence>MFSPLLDASKLPQDSQELKSKLAKNALSELPDFISGKFKLNVPVYCIYGASEDLTVIEKFNNGTYSVPNLFLVDETKTHAIETASGHVIRLMGLGGSLVLHRFFDNGDGTSTIAGTHGLMWTTALQIGQLIQTVRKSFDASEIRIFISHPCPSREGLLLALAIALRADFTVSSGLHFIYGSSFNAFTAEPTFESFKAKLVAARAQFMDIWENVKVQVLSLLEKDTKQRLLLQSALEVFERMPTEVNTGETPARTDYLLAAYRNMWNFNLCDAEYGSLVLNVVDGRVSVEAKSQGFDFKYRKNNSRGSRGSAGATATSASTGSNTAVSSANTTGTVSATTGTGAARTDRTDRTDSRTGSGAPGGTPSGPAATSKAGQTSAKSTAAASTTTATTGNQKTKQGLDTSSAKTGKHANTDSTATGATTPSNSTSSNNTSNNTGARNSPAAASASPSAPGASTPDGTSTTATTATNGGTPVATESTSTSSTTNGTATSTAAATEKPATSSTPVPEEPQQPGIWISNGHATEDEIKAFFTDDDKSLVTNIEIKESFGHPDKKFALVHFPTADLAKSAMEKMDKTKAGRVSLIGDRSNSYPRRGGGHFFSRGRGGRPSRGGSSSSTRGSRSAV</sequence>
<dbReference type="KEGG" id="slb:AWJ20_5145"/>
<accession>A0A167EKL5</accession>
<dbReference type="CDD" id="cd00590">
    <property type="entry name" value="RRM_SF"/>
    <property type="match status" value="1"/>
</dbReference>
<evidence type="ECO:0000256" key="1">
    <source>
        <dbReference type="SAM" id="MobiDB-lite"/>
    </source>
</evidence>
<name>A0A167EKL5_9ASCO</name>
<dbReference type="AlphaFoldDB" id="A0A167EKL5"/>
<gene>
    <name evidence="3" type="ORF">AWJ20_5145</name>
</gene>
<dbReference type="PANTHER" id="PTHR31987:SF11">
    <property type="entry name" value="DUF2433 DOMAIN-CONTAINING PROTEIN"/>
    <property type="match status" value="1"/>
</dbReference>
<feature type="domain" description="DUF2433" evidence="2">
    <location>
        <begin position="179"/>
        <end position="300"/>
    </location>
</feature>
<dbReference type="InterPro" id="IPR052743">
    <property type="entry name" value="Glutaminase_GtaA"/>
</dbReference>
<feature type="compositionally biased region" description="Low complexity" evidence="1">
    <location>
        <begin position="304"/>
        <end position="344"/>
    </location>
</feature>
<proteinExistence type="predicted"/>
<evidence type="ECO:0000313" key="3">
    <source>
        <dbReference type="EMBL" id="ANB14186.1"/>
    </source>
</evidence>
<feature type="region of interest" description="Disordered" evidence="1">
    <location>
        <begin position="299"/>
        <end position="518"/>
    </location>
</feature>
<dbReference type="InterPro" id="IPR018829">
    <property type="entry name" value="DUF2433"/>
</dbReference>
<feature type="region of interest" description="Disordered" evidence="1">
    <location>
        <begin position="586"/>
        <end position="625"/>
    </location>
</feature>
<dbReference type="Proteomes" id="UP000189580">
    <property type="component" value="Chromosome d"/>
</dbReference>
<evidence type="ECO:0000259" key="2">
    <source>
        <dbReference type="Pfam" id="PF10360"/>
    </source>
</evidence>
<dbReference type="GO" id="GO:0003676">
    <property type="term" value="F:nucleic acid binding"/>
    <property type="evidence" value="ECO:0007669"/>
    <property type="project" value="InterPro"/>
</dbReference>
<organism evidence="3 4">
    <name type="scientific">Sugiyamaella lignohabitans</name>
    <dbReference type="NCBI Taxonomy" id="796027"/>
    <lineage>
        <taxon>Eukaryota</taxon>
        <taxon>Fungi</taxon>
        <taxon>Dikarya</taxon>
        <taxon>Ascomycota</taxon>
        <taxon>Saccharomycotina</taxon>
        <taxon>Dipodascomycetes</taxon>
        <taxon>Dipodascales</taxon>
        <taxon>Trichomonascaceae</taxon>
        <taxon>Sugiyamaella</taxon>
    </lineage>
</organism>
<feature type="compositionally biased region" description="Low complexity" evidence="1">
    <location>
        <begin position="366"/>
        <end position="400"/>
    </location>
</feature>
<dbReference type="InterPro" id="IPR035979">
    <property type="entry name" value="RBD_domain_sf"/>
</dbReference>
<feature type="compositionally biased region" description="Low complexity" evidence="1">
    <location>
        <begin position="611"/>
        <end position="625"/>
    </location>
</feature>